<gene>
    <name evidence="9" type="ORF">CTI12_AA367700</name>
</gene>
<proteinExistence type="inferred from homology"/>
<keyword evidence="3 7" id="KW-0732">Signal</keyword>
<evidence type="ECO:0000256" key="3">
    <source>
        <dbReference type="ARBA" id="ARBA00022729"/>
    </source>
</evidence>
<dbReference type="PROSITE" id="PS01010">
    <property type="entry name" value="CRISP_2"/>
    <property type="match status" value="1"/>
</dbReference>
<protein>
    <submittedName>
        <fullName evidence="9">Pathogenesis-related protein</fullName>
    </submittedName>
</protein>
<dbReference type="CDD" id="cd05381">
    <property type="entry name" value="CAP_PR-1"/>
    <property type="match status" value="1"/>
</dbReference>
<feature type="signal peptide" evidence="7">
    <location>
        <begin position="1"/>
        <end position="20"/>
    </location>
</feature>
<reference evidence="9 10" key="1">
    <citation type="journal article" date="2018" name="Mol. Plant">
        <title>The genome of Artemisia annua provides insight into the evolution of Asteraceae family and artemisinin biosynthesis.</title>
        <authorList>
            <person name="Shen Q."/>
            <person name="Zhang L."/>
            <person name="Liao Z."/>
            <person name="Wang S."/>
            <person name="Yan T."/>
            <person name="Shi P."/>
            <person name="Liu M."/>
            <person name="Fu X."/>
            <person name="Pan Q."/>
            <person name="Wang Y."/>
            <person name="Lv Z."/>
            <person name="Lu X."/>
            <person name="Zhang F."/>
            <person name="Jiang W."/>
            <person name="Ma Y."/>
            <person name="Chen M."/>
            <person name="Hao X."/>
            <person name="Li L."/>
            <person name="Tang Y."/>
            <person name="Lv G."/>
            <person name="Zhou Y."/>
            <person name="Sun X."/>
            <person name="Brodelius P.E."/>
            <person name="Rose J.K.C."/>
            <person name="Tang K."/>
        </authorList>
    </citation>
    <scope>NUCLEOTIDE SEQUENCE [LARGE SCALE GENOMIC DNA]</scope>
    <source>
        <strain evidence="10">cv. Huhao1</strain>
        <tissue evidence="9">Leaf</tissue>
    </source>
</reference>
<dbReference type="InterPro" id="IPR035940">
    <property type="entry name" value="CAP_sf"/>
</dbReference>
<feature type="chain" id="PRO_5015564563" evidence="7">
    <location>
        <begin position="21"/>
        <end position="222"/>
    </location>
</feature>
<keyword evidence="5" id="KW-1015">Disulfide bond</keyword>
<dbReference type="OrthoDB" id="337038at2759"/>
<dbReference type="STRING" id="35608.A0A2U1M9Y5"/>
<dbReference type="GO" id="GO:0098542">
    <property type="term" value="P:defense response to other organism"/>
    <property type="evidence" value="ECO:0007669"/>
    <property type="project" value="UniProtKB-ARBA"/>
</dbReference>
<evidence type="ECO:0000256" key="7">
    <source>
        <dbReference type="SAM" id="SignalP"/>
    </source>
</evidence>
<evidence type="ECO:0000256" key="1">
    <source>
        <dbReference type="ARBA" id="ARBA00003143"/>
    </source>
</evidence>
<dbReference type="SMART" id="SM00198">
    <property type="entry name" value="SCP"/>
    <property type="match status" value="1"/>
</dbReference>
<dbReference type="InterPro" id="IPR018244">
    <property type="entry name" value="Allrgn_V5/Tpx1_CS"/>
</dbReference>
<evidence type="ECO:0000256" key="4">
    <source>
        <dbReference type="ARBA" id="ARBA00022821"/>
    </source>
</evidence>
<dbReference type="FunFam" id="3.40.33.10:FF:000006">
    <property type="entry name" value="Putative pathogenesis-related protein 1"/>
    <property type="match status" value="1"/>
</dbReference>
<name>A0A2U1M9Y5_ARTAN</name>
<comment type="caution">
    <text evidence="9">The sequence shown here is derived from an EMBL/GenBank/DDBJ whole genome shotgun (WGS) entry which is preliminary data.</text>
</comment>
<dbReference type="PANTHER" id="PTHR10334">
    <property type="entry name" value="CYSTEINE-RICH SECRETORY PROTEIN-RELATED"/>
    <property type="match status" value="1"/>
</dbReference>
<evidence type="ECO:0000313" key="10">
    <source>
        <dbReference type="Proteomes" id="UP000245207"/>
    </source>
</evidence>
<evidence type="ECO:0000259" key="8">
    <source>
        <dbReference type="SMART" id="SM00198"/>
    </source>
</evidence>
<keyword evidence="6" id="KW-0568">Pathogenesis-related protein</keyword>
<sequence>MYFPITLALFFWFLISTTNAITNRTQVSKNVINEFLALQNQARAARRVPPLVWDPKLARYAAMYAKQRQQDCLLRHSNGPYGENIFWGSGNALQNQARAARRVPPLVWDPKLARYAAMYAKQRQQDCLLRHSNGPYGENIFWGSGNGWRPAQAAAAWVGERRWYAYGSNSCNGGQECGHYTQIVWKTTCRVGCAKVTCAKGRGVFMICNYDPPGNYIGEKPY</sequence>
<dbReference type="SUPFAM" id="SSF55797">
    <property type="entry name" value="PR-1-like"/>
    <property type="match status" value="2"/>
</dbReference>
<comment type="function">
    <text evidence="1">Probably involved in the defense reaction of plants against pathogens.</text>
</comment>
<organism evidence="9 10">
    <name type="scientific">Artemisia annua</name>
    <name type="common">Sweet wormwood</name>
    <dbReference type="NCBI Taxonomy" id="35608"/>
    <lineage>
        <taxon>Eukaryota</taxon>
        <taxon>Viridiplantae</taxon>
        <taxon>Streptophyta</taxon>
        <taxon>Embryophyta</taxon>
        <taxon>Tracheophyta</taxon>
        <taxon>Spermatophyta</taxon>
        <taxon>Magnoliopsida</taxon>
        <taxon>eudicotyledons</taxon>
        <taxon>Gunneridae</taxon>
        <taxon>Pentapetalae</taxon>
        <taxon>asterids</taxon>
        <taxon>campanulids</taxon>
        <taxon>Asterales</taxon>
        <taxon>Asteraceae</taxon>
        <taxon>Asteroideae</taxon>
        <taxon>Anthemideae</taxon>
        <taxon>Artemisiinae</taxon>
        <taxon>Artemisia</taxon>
    </lineage>
</organism>
<evidence type="ECO:0000256" key="5">
    <source>
        <dbReference type="ARBA" id="ARBA00023157"/>
    </source>
</evidence>
<evidence type="ECO:0000256" key="6">
    <source>
        <dbReference type="ARBA" id="ARBA00023265"/>
    </source>
</evidence>
<keyword evidence="4" id="KW-0611">Plant defense</keyword>
<evidence type="ECO:0000256" key="2">
    <source>
        <dbReference type="ARBA" id="ARBA00009923"/>
    </source>
</evidence>
<dbReference type="GO" id="GO:0005576">
    <property type="term" value="C:extracellular region"/>
    <property type="evidence" value="ECO:0007669"/>
    <property type="project" value="InterPro"/>
</dbReference>
<dbReference type="PRINTS" id="PR00837">
    <property type="entry name" value="V5TPXLIKE"/>
</dbReference>
<dbReference type="AlphaFoldDB" id="A0A2U1M9Y5"/>
<dbReference type="Pfam" id="PF00188">
    <property type="entry name" value="CAP"/>
    <property type="match status" value="2"/>
</dbReference>
<dbReference type="PROSITE" id="PS01009">
    <property type="entry name" value="CRISP_1"/>
    <property type="match status" value="1"/>
</dbReference>
<comment type="similarity">
    <text evidence="2">Belongs to the CRISP family.</text>
</comment>
<dbReference type="InterPro" id="IPR014044">
    <property type="entry name" value="CAP_dom"/>
</dbReference>
<dbReference type="InterPro" id="IPR002413">
    <property type="entry name" value="V5_allergen-like"/>
</dbReference>
<dbReference type="Gene3D" id="3.40.33.10">
    <property type="entry name" value="CAP"/>
    <property type="match status" value="2"/>
</dbReference>
<dbReference type="Proteomes" id="UP000245207">
    <property type="component" value="Unassembled WGS sequence"/>
</dbReference>
<feature type="domain" description="SCP" evidence="8">
    <location>
        <begin position="30"/>
        <end position="218"/>
    </location>
</feature>
<accession>A0A2U1M9Y5</accession>
<dbReference type="EMBL" id="PKPP01006002">
    <property type="protein sequence ID" value="PWA58058.1"/>
    <property type="molecule type" value="Genomic_DNA"/>
</dbReference>
<evidence type="ECO:0000313" key="9">
    <source>
        <dbReference type="EMBL" id="PWA58058.1"/>
    </source>
</evidence>
<keyword evidence="10" id="KW-1185">Reference proteome</keyword>
<dbReference type="InterPro" id="IPR001283">
    <property type="entry name" value="CRISP-related"/>
</dbReference>
<dbReference type="PRINTS" id="PR00838">
    <property type="entry name" value="V5ALLERGEN"/>
</dbReference>